<proteinExistence type="predicted"/>
<reference evidence="1 2" key="1">
    <citation type="submission" date="2016-12" db="EMBL/GenBank/DDBJ databases">
        <title>Genome Mining:The Detection of Biosynthetic Gene Clusters to Aid in the Expression of Curamycin A produced by Streptomyces sp. strain CZA14.</title>
        <authorList>
            <person name="Durrell K.A."/>
            <person name="Kirby B.M."/>
            <person name="Khan W."/>
            <person name="Mthethwa T."/>
            <person name="Le Roes-Hill M."/>
        </authorList>
    </citation>
    <scope>NUCLEOTIDE SEQUENCE [LARGE SCALE GENOMIC DNA]</scope>
    <source>
        <strain evidence="1 2">CZA14</strain>
    </source>
</reference>
<name>A0ABX3YLI7_9ACTN</name>
<evidence type="ECO:0000313" key="2">
    <source>
        <dbReference type="Proteomes" id="UP000194266"/>
    </source>
</evidence>
<dbReference type="EMBL" id="MRYD01000040">
    <property type="protein sequence ID" value="OSZ60481.1"/>
    <property type="molecule type" value="Genomic_DNA"/>
</dbReference>
<dbReference type="Proteomes" id="UP000194266">
    <property type="component" value="Unassembled WGS sequence"/>
</dbReference>
<accession>A0ABX3YLI7</accession>
<comment type="caution">
    <text evidence="1">The sequence shown here is derived from an EMBL/GenBank/DDBJ whole genome shotgun (WGS) entry which is preliminary data.</text>
</comment>
<gene>
    <name evidence="1" type="ORF">OQI_10545</name>
</gene>
<organism evidence="1 2">
    <name type="scientific">Streptomyces pharetrae CZA14</name>
    <dbReference type="NCBI Taxonomy" id="1144883"/>
    <lineage>
        <taxon>Bacteria</taxon>
        <taxon>Bacillati</taxon>
        <taxon>Actinomycetota</taxon>
        <taxon>Actinomycetes</taxon>
        <taxon>Kitasatosporales</taxon>
        <taxon>Streptomycetaceae</taxon>
        <taxon>Streptomyces</taxon>
    </lineage>
</organism>
<evidence type="ECO:0000313" key="1">
    <source>
        <dbReference type="EMBL" id="OSZ60481.1"/>
    </source>
</evidence>
<protein>
    <submittedName>
        <fullName evidence="1">Uncharacterized protein</fullName>
    </submittedName>
</protein>
<sequence>MAAEDEPVTIHVTLQGETGQAIVVTGAEVTVLSSDPLPTKGSVIDGECGGGVDERAFDVDFGQRPVTVGPQIRRTAQGTQVGRDFPFKVSSGDPEQFAFQLRNVGRDVRFAITLTWVSDGEPGTTRLDNEGRGYRVMGVPTGVPRYPLRSLYGDTAR</sequence>
<keyword evidence="2" id="KW-1185">Reference proteome</keyword>